<dbReference type="STRING" id="1286171.EAL2_c20970"/>
<organism evidence="1 2">
    <name type="scientific">Peptoclostridium acidaminophilum DSM 3953</name>
    <dbReference type="NCBI Taxonomy" id="1286171"/>
    <lineage>
        <taxon>Bacteria</taxon>
        <taxon>Bacillati</taxon>
        <taxon>Bacillota</taxon>
        <taxon>Clostridia</taxon>
        <taxon>Peptostreptococcales</taxon>
        <taxon>Peptoclostridiaceae</taxon>
        <taxon>Peptoclostridium</taxon>
    </lineage>
</organism>
<dbReference type="KEGG" id="eac:EAL2_c20970"/>
<dbReference type="Proteomes" id="UP000019591">
    <property type="component" value="Chromosome"/>
</dbReference>
<accession>W8THR0</accession>
<dbReference type="AlphaFoldDB" id="W8THR0"/>
<dbReference type="EMBL" id="CP007452">
    <property type="protein sequence ID" value="AHM57378.1"/>
    <property type="molecule type" value="Genomic_DNA"/>
</dbReference>
<keyword evidence="2" id="KW-1185">Reference proteome</keyword>
<name>W8THR0_PEPAC</name>
<reference evidence="1 2" key="1">
    <citation type="journal article" date="2014" name="Genome Announc.">
        <title>Complete Genome Sequence of Amino Acid-Utilizing Eubacterium acidaminophilum al-2 (DSM 3953).</title>
        <authorList>
            <person name="Poehlein A."/>
            <person name="Andreesen J.R."/>
            <person name="Daniel R."/>
        </authorList>
    </citation>
    <scope>NUCLEOTIDE SEQUENCE [LARGE SCALE GENOMIC DNA]</scope>
    <source>
        <strain evidence="1 2">DSM 3953</strain>
    </source>
</reference>
<dbReference type="PATRIC" id="fig|1286171.3.peg.2045"/>
<dbReference type="RefSeq" id="WP_025436306.1">
    <property type="nucleotide sequence ID" value="NZ_CP007452.1"/>
</dbReference>
<gene>
    <name evidence="1" type="ORF">EAL2_c20970</name>
</gene>
<sequence>MKLLKVRKESEDRIKKFINTLKGYHMTLETKISEQHVYMRVYEYDVNRIMKVASNHRVKVLEV</sequence>
<dbReference type="HOGENOM" id="CLU_2879141_0_0_9"/>
<proteinExistence type="predicted"/>
<evidence type="ECO:0000313" key="1">
    <source>
        <dbReference type="EMBL" id="AHM57378.1"/>
    </source>
</evidence>
<protein>
    <submittedName>
        <fullName evidence="1">Uncharacterized protein</fullName>
    </submittedName>
</protein>
<dbReference type="OrthoDB" id="9966487at2"/>
<dbReference type="eggNOG" id="ENOG502ZS1M">
    <property type="taxonomic scope" value="Bacteria"/>
</dbReference>
<evidence type="ECO:0000313" key="2">
    <source>
        <dbReference type="Proteomes" id="UP000019591"/>
    </source>
</evidence>